<dbReference type="Ensembl" id="ENSCSAVT00000005866.1">
    <property type="protein sequence ID" value="ENSCSAVP00000005791.1"/>
    <property type="gene ID" value="ENSCSAVG00000003453.1"/>
</dbReference>
<reference evidence="1" key="3">
    <citation type="submission" date="2025-09" db="UniProtKB">
        <authorList>
            <consortium name="Ensembl"/>
        </authorList>
    </citation>
    <scope>IDENTIFICATION</scope>
</reference>
<reference evidence="2" key="1">
    <citation type="submission" date="2003-08" db="EMBL/GenBank/DDBJ databases">
        <authorList>
            <person name="Birren B."/>
            <person name="Nusbaum C."/>
            <person name="Abebe A."/>
            <person name="Abouelleil A."/>
            <person name="Adekoya E."/>
            <person name="Ait-zahra M."/>
            <person name="Allen N."/>
            <person name="Allen T."/>
            <person name="An P."/>
            <person name="Anderson M."/>
            <person name="Anderson S."/>
            <person name="Arachchi H."/>
            <person name="Armbruster J."/>
            <person name="Bachantsang P."/>
            <person name="Baldwin J."/>
            <person name="Barry A."/>
            <person name="Bayul T."/>
            <person name="Blitshsteyn B."/>
            <person name="Bloom T."/>
            <person name="Blye J."/>
            <person name="Boguslavskiy L."/>
            <person name="Borowsky M."/>
            <person name="Boukhgalter B."/>
            <person name="Brunache A."/>
            <person name="Butler J."/>
            <person name="Calixte N."/>
            <person name="Calvo S."/>
            <person name="Camarata J."/>
            <person name="Campo K."/>
            <person name="Chang J."/>
            <person name="Cheshatsang Y."/>
            <person name="Citroen M."/>
            <person name="Collymore A."/>
            <person name="Considine T."/>
            <person name="Cook A."/>
            <person name="Cooke P."/>
            <person name="Corum B."/>
            <person name="Cuomo C."/>
            <person name="David R."/>
            <person name="Dawoe T."/>
            <person name="Degray S."/>
            <person name="Dodge S."/>
            <person name="Dooley K."/>
            <person name="Dorje P."/>
            <person name="Dorjee K."/>
            <person name="Dorris L."/>
            <person name="Duffey N."/>
            <person name="Dupes A."/>
            <person name="Elkins T."/>
            <person name="Engels R."/>
            <person name="Erickson J."/>
            <person name="Farina A."/>
            <person name="Faro S."/>
            <person name="Ferreira P."/>
            <person name="Fischer H."/>
            <person name="Fitzgerald M."/>
            <person name="Foley K."/>
            <person name="Gage D."/>
            <person name="Galagan J."/>
            <person name="Gearin G."/>
            <person name="Gnerre S."/>
            <person name="Gnirke A."/>
            <person name="Goyette A."/>
            <person name="Graham J."/>
            <person name="Grandbois E."/>
            <person name="Gyaltsen K."/>
            <person name="Hafez N."/>
            <person name="Hagopian D."/>
            <person name="Hagos B."/>
            <person name="Hall J."/>
            <person name="Hatcher B."/>
            <person name="Heller A."/>
            <person name="Higgins H."/>
            <person name="Honan T."/>
            <person name="Horn A."/>
            <person name="Houde N."/>
            <person name="Hughes L."/>
            <person name="Hulme W."/>
            <person name="Husby E."/>
            <person name="Iliev I."/>
            <person name="Jaffe D."/>
            <person name="Jones C."/>
            <person name="Kamal M."/>
            <person name="Kamat A."/>
            <person name="Kamvysselis M."/>
            <person name="Karlsson E."/>
            <person name="Kells C."/>
            <person name="Kieu A."/>
            <person name="Kisner P."/>
            <person name="Kodira C."/>
            <person name="Kulbokas E."/>
            <person name="Labutti K."/>
            <person name="Lama D."/>
            <person name="Landers T."/>
            <person name="Leger J."/>
            <person name="Levine S."/>
            <person name="Lewis D."/>
            <person name="Lewis T."/>
            <person name="Lindblad-toh K."/>
            <person name="Liu X."/>
            <person name="Lokyitsang T."/>
            <person name="Lokyitsang Y."/>
            <person name="Lucien O."/>
            <person name="Lui A."/>
            <person name="Ma L.J."/>
            <person name="Mabbitt R."/>
            <person name="Macdonald J."/>
            <person name="Maclean C."/>
            <person name="Major J."/>
            <person name="Manning J."/>
            <person name="Marabella R."/>
            <person name="Maru K."/>
            <person name="Matthews C."/>
            <person name="Mauceli E."/>
            <person name="Mccarthy M."/>
            <person name="Mcdonough S."/>
            <person name="Mcghee T."/>
            <person name="Meldrim J."/>
            <person name="Meneus L."/>
            <person name="Mesirov J."/>
            <person name="Mihalev A."/>
            <person name="Mihova T."/>
            <person name="Mikkelsen T."/>
            <person name="Mlenga V."/>
            <person name="Moru K."/>
            <person name="Mozes J."/>
            <person name="Mulrain L."/>
            <person name="Munson G."/>
            <person name="Naylor J."/>
            <person name="Newes C."/>
            <person name="Nguyen C."/>
            <person name="Nguyen N."/>
            <person name="Nguyen T."/>
            <person name="Nicol R."/>
            <person name="Nielsen C."/>
            <person name="Nizzari M."/>
            <person name="Norbu C."/>
            <person name="Norbu N."/>
            <person name="O'donnell P."/>
            <person name="Okoawo O."/>
            <person name="O'leary S."/>
            <person name="Omotosho B."/>
            <person name="O'neill K."/>
            <person name="Osman S."/>
            <person name="Parker S."/>
            <person name="Perrin D."/>
            <person name="Phunkhang P."/>
            <person name="Piqani B."/>
            <person name="Purcell S."/>
            <person name="Rachupka T."/>
            <person name="Ramasamy U."/>
            <person name="Rameau R."/>
            <person name="Ray V."/>
            <person name="Raymond C."/>
            <person name="Retta R."/>
            <person name="Richardson S."/>
            <person name="Rise C."/>
            <person name="Rodriguez J."/>
            <person name="Rogers J."/>
            <person name="Rogov P."/>
            <person name="Rutman M."/>
            <person name="Schupbach R."/>
            <person name="Seaman C."/>
            <person name="Settipalli S."/>
            <person name="Sharpe T."/>
            <person name="Sheridan J."/>
            <person name="Sherpa N."/>
            <person name="Shi J."/>
            <person name="Smirnov S."/>
            <person name="Smith C."/>
            <person name="Sougnez C."/>
            <person name="Spencer B."/>
            <person name="Stalker J."/>
            <person name="Stange-thomann N."/>
            <person name="Stavropoulos S."/>
            <person name="Stetson K."/>
            <person name="Stone C."/>
            <person name="Stone S."/>
            <person name="Stubbs M."/>
            <person name="Talamas J."/>
            <person name="Tchuinga P."/>
            <person name="Tenzing P."/>
            <person name="Tesfaye S."/>
            <person name="Theodore J."/>
            <person name="Thoulutsang Y."/>
            <person name="Topham K."/>
            <person name="Towey S."/>
            <person name="Tsamla T."/>
            <person name="Tsomo N."/>
            <person name="Vallee D."/>
            <person name="Vassiliev H."/>
            <person name="Venkataraman V."/>
            <person name="Vinson J."/>
            <person name="Vo A."/>
            <person name="Wade C."/>
            <person name="Wang S."/>
            <person name="Wangchuk T."/>
            <person name="Wangdi T."/>
            <person name="Whittaker C."/>
            <person name="Wilkinson J."/>
            <person name="Wu Y."/>
            <person name="Wyman D."/>
            <person name="Yadav S."/>
            <person name="Yang S."/>
            <person name="Yang X."/>
            <person name="Yeager S."/>
            <person name="Yee E."/>
            <person name="Young G."/>
            <person name="Zainoun J."/>
            <person name="Zembeck L."/>
            <person name="Zimmer A."/>
            <person name="Zody M."/>
            <person name="Lander E."/>
        </authorList>
    </citation>
    <scope>NUCLEOTIDE SEQUENCE [LARGE SCALE GENOMIC DNA]</scope>
</reference>
<dbReference type="AlphaFoldDB" id="H2YKD9"/>
<sequence>MTSKILLDDVLAATRWIIKFRLLRHRYVDSPSDDDCLSFPLLMTSQSLPSRDEPEVHSPRNVVFRGDAQWTTMEGASNTLSLPCSRSSTHGSLADRVYSGFARFSSRDSLIGSIDAVLCGRSSEEVT</sequence>
<dbReference type="InParanoid" id="H2YKD9"/>
<evidence type="ECO:0000313" key="2">
    <source>
        <dbReference type="Proteomes" id="UP000007875"/>
    </source>
</evidence>
<dbReference type="Proteomes" id="UP000007875">
    <property type="component" value="Unassembled WGS sequence"/>
</dbReference>
<dbReference type="HOGENOM" id="CLU_1969757_0_0_1"/>
<protein>
    <submittedName>
        <fullName evidence="1">Uncharacterized protein</fullName>
    </submittedName>
</protein>
<name>H2YKD9_CIOSA</name>
<reference evidence="1" key="2">
    <citation type="submission" date="2025-08" db="UniProtKB">
        <authorList>
            <consortium name="Ensembl"/>
        </authorList>
    </citation>
    <scope>IDENTIFICATION</scope>
</reference>
<evidence type="ECO:0000313" key="1">
    <source>
        <dbReference type="Ensembl" id="ENSCSAVP00000005791.1"/>
    </source>
</evidence>
<organism evidence="1 2">
    <name type="scientific">Ciona savignyi</name>
    <name type="common">Pacific transparent sea squirt</name>
    <dbReference type="NCBI Taxonomy" id="51511"/>
    <lineage>
        <taxon>Eukaryota</taxon>
        <taxon>Metazoa</taxon>
        <taxon>Chordata</taxon>
        <taxon>Tunicata</taxon>
        <taxon>Ascidiacea</taxon>
        <taxon>Phlebobranchia</taxon>
        <taxon>Cionidae</taxon>
        <taxon>Ciona</taxon>
    </lineage>
</organism>
<accession>H2YKD9</accession>
<proteinExistence type="predicted"/>
<keyword evidence="2" id="KW-1185">Reference proteome</keyword>